<sequence length="227" mass="24538">MFDEEVHSGRGTHGLSSSSSSSTTYSATSPSGNRGIYADGRDCCSVFSFFLRGLLYLCLGVAGAVGAAGMASLNKKYNGGCVYNQKHPDQSGNCDFILYSHVGLCVIAFLFLAITAINICRSSFGRSKFVGFELSIAVSAFVIMLAVTGILTSNLSKLCGKQSLNECVNNLEQDNRSASRYILISGFGTWIATPLWFALTIVLVLRLRRAIKAPKHDDYQFNNPIIT</sequence>
<name>F2UFU2_SALR5</name>
<dbReference type="EMBL" id="GL832972">
    <property type="protein sequence ID" value="EGD75370.1"/>
    <property type="molecule type" value="Genomic_DNA"/>
</dbReference>
<feature type="transmembrane region" description="Helical" evidence="2">
    <location>
        <begin position="54"/>
        <end position="73"/>
    </location>
</feature>
<feature type="transmembrane region" description="Helical" evidence="2">
    <location>
        <begin position="181"/>
        <end position="205"/>
    </location>
</feature>
<evidence type="ECO:0000313" key="4">
    <source>
        <dbReference type="Proteomes" id="UP000007799"/>
    </source>
</evidence>
<evidence type="ECO:0000256" key="2">
    <source>
        <dbReference type="SAM" id="Phobius"/>
    </source>
</evidence>
<dbReference type="RefSeq" id="XP_004991827.1">
    <property type="nucleotide sequence ID" value="XM_004991770.1"/>
</dbReference>
<keyword evidence="2" id="KW-0812">Transmembrane</keyword>
<organism evidence="4">
    <name type="scientific">Salpingoeca rosetta (strain ATCC 50818 / BSB-021)</name>
    <dbReference type="NCBI Taxonomy" id="946362"/>
    <lineage>
        <taxon>Eukaryota</taxon>
        <taxon>Choanoflagellata</taxon>
        <taxon>Craspedida</taxon>
        <taxon>Salpingoecidae</taxon>
        <taxon>Salpingoeca</taxon>
    </lineage>
</organism>
<keyword evidence="2" id="KW-1133">Transmembrane helix</keyword>
<protein>
    <submittedName>
        <fullName evidence="3">Uncharacterized protein</fullName>
    </submittedName>
</protein>
<accession>F2UFU2</accession>
<dbReference type="AlphaFoldDB" id="F2UFU2"/>
<proteinExistence type="predicted"/>
<dbReference type="InParanoid" id="F2UFU2"/>
<gene>
    <name evidence="3" type="ORF">PTSG_06447</name>
</gene>
<evidence type="ECO:0000256" key="1">
    <source>
        <dbReference type="SAM" id="MobiDB-lite"/>
    </source>
</evidence>
<feature type="transmembrane region" description="Helical" evidence="2">
    <location>
        <begin position="96"/>
        <end position="117"/>
    </location>
</feature>
<feature type="region of interest" description="Disordered" evidence="1">
    <location>
        <begin position="1"/>
        <end position="31"/>
    </location>
</feature>
<dbReference type="KEGG" id="sre:PTSG_06447"/>
<evidence type="ECO:0000313" key="3">
    <source>
        <dbReference type="EMBL" id="EGD75370.1"/>
    </source>
</evidence>
<keyword evidence="4" id="KW-1185">Reference proteome</keyword>
<dbReference type="Proteomes" id="UP000007799">
    <property type="component" value="Unassembled WGS sequence"/>
</dbReference>
<reference evidence="3" key="1">
    <citation type="submission" date="2009-08" db="EMBL/GenBank/DDBJ databases">
        <title>Annotation of Salpingoeca rosetta.</title>
        <authorList>
            <consortium name="The Broad Institute Genome Sequencing Platform"/>
            <person name="Russ C."/>
            <person name="Cuomo C."/>
            <person name="Burger G."/>
            <person name="Gray M.W."/>
            <person name="Holland P.W.H."/>
            <person name="King N."/>
            <person name="Lang F.B.F."/>
            <person name="Roger A.J."/>
            <person name="Ruiz-Trillo I."/>
            <person name="Young S.K."/>
            <person name="Zeng Q."/>
            <person name="Gargeya S."/>
            <person name="Alvarado L."/>
            <person name="Berlin A."/>
            <person name="Chapman S.B."/>
            <person name="Chen Z."/>
            <person name="Freedman E."/>
            <person name="Gellesch M."/>
            <person name="Goldberg J."/>
            <person name="Griggs A."/>
            <person name="Gujja S."/>
            <person name="Heilman E."/>
            <person name="Heiman D."/>
            <person name="Howarth C."/>
            <person name="Mehta T."/>
            <person name="Neiman D."/>
            <person name="Pearson M."/>
            <person name="Roberts A."/>
            <person name="Saif S."/>
            <person name="Shea T."/>
            <person name="Shenoy N."/>
            <person name="Sisk P."/>
            <person name="Stolte C."/>
            <person name="Sykes S."/>
            <person name="White J."/>
            <person name="Yandava C."/>
            <person name="Haas B."/>
            <person name="Nusbaum C."/>
            <person name="Birren B."/>
        </authorList>
    </citation>
    <scope>NUCLEOTIDE SEQUENCE [LARGE SCALE GENOMIC DNA]</scope>
    <source>
        <strain evidence="3">ATCC 50818</strain>
    </source>
</reference>
<feature type="compositionally biased region" description="Low complexity" evidence="1">
    <location>
        <begin position="13"/>
        <end position="31"/>
    </location>
</feature>
<keyword evidence="2" id="KW-0472">Membrane</keyword>
<feature type="transmembrane region" description="Helical" evidence="2">
    <location>
        <begin position="129"/>
        <end position="151"/>
    </location>
</feature>
<dbReference type="GeneID" id="16072387"/>